<dbReference type="STRING" id="633813.SAMN04488087_2552"/>
<dbReference type="Pfam" id="PF02589">
    <property type="entry name" value="LUD_dom"/>
    <property type="match status" value="1"/>
</dbReference>
<dbReference type="PANTHER" id="PTHR43682:SF1">
    <property type="entry name" value="LACTATE UTILIZATION PROTEIN C"/>
    <property type="match status" value="1"/>
</dbReference>
<keyword evidence="3" id="KW-1185">Reference proteome</keyword>
<dbReference type="InterPro" id="IPR003741">
    <property type="entry name" value="LUD_dom"/>
</dbReference>
<evidence type="ECO:0000313" key="3">
    <source>
        <dbReference type="Proteomes" id="UP000185812"/>
    </source>
</evidence>
<dbReference type="PANTHER" id="PTHR43682">
    <property type="entry name" value="LACTATE UTILIZATION PROTEIN C"/>
    <property type="match status" value="1"/>
</dbReference>
<protein>
    <submittedName>
        <fullName evidence="2">L-lactate dehydrogenase complex protein LldG</fullName>
    </submittedName>
</protein>
<accession>A0A1M6X984</accession>
<dbReference type="InterPro" id="IPR037171">
    <property type="entry name" value="NagB/RpiA_transferase-like"/>
</dbReference>
<dbReference type="InterPro" id="IPR024185">
    <property type="entry name" value="FTHF_cligase-like_sf"/>
</dbReference>
<name>A0A1M6X984_9BACT</name>
<feature type="domain" description="LUD" evidence="1">
    <location>
        <begin position="93"/>
        <end position="190"/>
    </location>
</feature>
<sequence>MNQPDRAHILESVRRNRPPDTPLPEPFRSTLTTEALQDRFVQQVLQAGGEVVEATETTLFDSLRSLLPGRWASTVGGLEGPVRLQEVSDPHALANLEALVCPAHLGVAENGAVWLDDESLGHRAAAFLAEHLIVVLRADRIVADLHEAYAWLASWWQGFGLWVAGPSKTADIEQTLVCGVHGPRQFTVVLRT</sequence>
<evidence type="ECO:0000313" key="2">
    <source>
        <dbReference type="EMBL" id="SHL02506.1"/>
    </source>
</evidence>
<organism evidence="2 3">
    <name type="scientific">Rhodothermus profundi</name>
    <dbReference type="NCBI Taxonomy" id="633813"/>
    <lineage>
        <taxon>Bacteria</taxon>
        <taxon>Pseudomonadati</taxon>
        <taxon>Rhodothermota</taxon>
        <taxon>Rhodothermia</taxon>
        <taxon>Rhodothermales</taxon>
        <taxon>Rhodothermaceae</taxon>
        <taxon>Rhodothermus</taxon>
    </lineage>
</organism>
<evidence type="ECO:0000259" key="1">
    <source>
        <dbReference type="Pfam" id="PF02589"/>
    </source>
</evidence>
<proteinExistence type="predicted"/>
<gene>
    <name evidence="2" type="ORF">SAMN04488087_2552</name>
</gene>
<dbReference type="OrthoDB" id="9794157at2"/>
<dbReference type="AlphaFoldDB" id="A0A1M6X984"/>
<reference evidence="3" key="1">
    <citation type="submission" date="2016-11" db="EMBL/GenBank/DDBJ databases">
        <authorList>
            <person name="Varghese N."/>
            <person name="Submissions S."/>
        </authorList>
    </citation>
    <scope>NUCLEOTIDE SEQUENCE [LARGE SCALE GENOMIC DNA]</scope>
    <source>
        <strain evidence="3">DSM 22212</strain>
    </source>
</reference>
<dbReference type="Gene3D" id="3.40.50.10420">
    <property type="entry name" value="NagB/RpiA/CoA transferase-like"/>
    <property type="match status" value="1"/>
</dbReference>
<dbReference type="RefSeq" id="WP_072716355.1">
    <property type="nucleotide sequence ID" value="NZ_FRAU01000010.1"/>
</dbReference>
<dbReference type="Proteomes" id="UP000185812">
    <property type="component" value="Unassembled WGS sequence"/>
</dbReference>
<dbReference type="EMBL" id="FRAU01000010">
    <property type="protein sequence ID" value="SHL02506.1"/>
    <property type="molecule type" value="Genomic_DNA"/>
</dbReference>
<dbReference type="SUPFAM" id="SSF100950">
    <property type="entry name" value="NagB/RpiA/CoA transferase-like"/>
    <property type="match status" value="1"/>
</dbReference>